<organism evidence="2 3">
    <name type="scientific">Streptomyces lomondensis</name>
    <dbReference type="NCBI Taxonomy" id="68229"/>
    <lineage>
        <taxon>Bacteria</taxon>
        <taxon>Bacillati</taxon>
        <taxon>Actinomycetota</taxon>
        <taxon>Actinomycetes</taxon>
        <taxon>Kitasatosporales</taxon>
        <taxon>Streptomycetaceae</taxon>
        <taxon>Streptomyces</taxon>
    </lineage>
</organism>
<dbReference type="Gene3D" id="1.10.101.10">
    <property type="entry name" value="PGBD-like superfamily/PGBD"/>
    <property type="match status" value="1"/>
</dbReference>
<dbReference type="EMBL" id="BMWC01000026">
    <property type="protein sequence ID" value="GGX36532.1"/>
    <property type="molecule type" value="Genomic_DNA"/>
</dbReference>
<protein>
    <recommendedName>
        <fullName evidence="4">Peptidoglycan binding-like domain-containing protein</fullName>
    </recommendedName>
</protein>
<dbReference type="InterPro" id="IPR036366">
    <property type="entry name" value="PGBDSf"/>
</dbReference>
<reference evidence="3" key="1">
    <citation type="journal article" date="2019" name="Int. J. Syst. Evol. Microbiol.">
        <title>The Global Catalogue of Microorganisms (GCM) 10K type strain sequencing project: providing services to taxonomists for standard genome sequencing and annotation.</title>
        <authorList>
            <consortium name="The Broad Institute Genomics Platform"/>
            <consortium name="The Broad Institute Genome Sequencing Center for Infectious Disease"/>
            <person name="Wu L."/>
            <person name="Ma J."/>
        </authorList>
    </citation>
    <scope>NUCLEOTIDE SEQUENCE [LARGE SCALE GENOMIC DNA]</scope>
    <source>
        <strain evidence="3">JCM 4866</strain>
    </source>
</reference>
<keyword evidence="3" id="KW-1185">Reference proteome</keyword>
<gene>
    <name evidence="2" type="ORF">GCM10010383_78320</name>
</gene>
<accession>A0ABQ2XXK3</accession>
<name>A0ABQ2XXK3_9ACTN</name>
<evidence type="ECO:0008006" key="4">
    <source>
        <dbReference type="Google" id="ProtNLM"/>
    </source>
</evidence>
<keyword evidence="1" id="KW-0812">Transmembrane</keyword>
<evidence type="ECO:0000313" key="3">
    <source>
        <dbReference type="Proteomes" id="UP000617743"/>
    </source>
</evidence>
<dbReference type="Proteomes" id="UP000617743">
    <property type="component" value="Unassembled WGS sequence"/>
</dbReference>
<evidence type="ECO:0000313" key="2">
    <source>
        <dbReference type="EMBL" id="GGX36532.1"/>
    </source>
</evidence>
<evidence type="ECO:0000256" key="1">
    <source>
        <dbReference type="SAM" id="Phobius"/>
    </source>
</evidence>
<comment type="caution">
    <text evidence="2">The sequence shown here is derived from an EMBL/GenBank/DDBJ whole genome shotgun (WGS) entry which is preliminary data.</text>
</comment>
<sequence>MSICFAPSEAYEGSPDSVKRRMSSLFGDVAELIIKARYCEEKGGCQEFLNPGTLQTDFFDVSMGFHRCDHLLAYLHMHNPFLTSDVRAQCLARKEPGDPHFPVPDVITTEPGRREFYEIKPDSTDGLTKAVKKAQWFEDDVCVPNGLVYSRGTVFSGAVDVVVWNGTWFGVPVKVRFATDMPRNGIVVYKLCLDRALGELLEKLLIKAVVAALIYILLAVAPVAIPAFAAVLASTAEPPLRRSVGSGGTNSKPDVAYVQLILNDWRGQNDVSPLLDVDGLVGPKTIGAITLFQQRVTRIVDGRFDPRGPGISALESFHFESLTSRAIATPSMEQHALEQEEEAPLLEILAESGQDYLASIYRTAGTLAG</sequence>
<keyword evidence="1" id="KW-1133">Transmembrane helix</keyword>
<feature type="transmembrane region" description="Helical" evidence="1">
    <location>
        <begin position="204"/>
        <end position="233"/>
    </location>
</feature>
<keyword evidence="1" id="KW-0472">Membrane</keyword>
<proteinExistence type="predicted"/>
<dbReference type="RefSeq" id="WP_190055074.1">
    <property type="nucleotide sequence ID" value="NZ_BMWC01000026.1"/>
</dbReference>